<comment type="caution">
    <text evidence="1">The sequence shown here is derived from an EMBL/GenBank/DDBJ whole genome shotgun (WGS) entry which is preliminary data.</text>
</comment>
<dbReference type="EMBL" id="CAJNJA010014964">
    <property type="protein sequence ID" value="CAE7353932.1"/>
    <property type="molecule type" value="Genomic_DNA"/>
</dbReference>
<sequence>MPAPCLPTWKTKVVHTFLEFEEEEEGKPGRRSVSLPPRVCRHHAETELPEKLPEVQLPNAPVVPSTLNPHAAPFTGVSGEAEFGGDSEMYYPFQEYTVQEWLDWIYHLQTNHVLLTPEYAAYVCEVARFLGMPSTEHEDPQNIHVCCMERPGSYLVKWFVDSRKLRTNDKQVISPGFDLYHPCTGQLLRFLIGAFPKNWGTANPDANFKKSDGRDAHGLWPFHFE</sequence>
<dbReference type="Proteomes" id="UP000601435">
    <property type="component" value="Unassembled WGS sequence"/>
</dbReference>
<dbReference type="AlphaFoldDB" id="A0A812Q193"/>
<evidence type="ECO:0000313" key="1">
    <source>
        <dbReference type="EMBL" id="CAE7353932.1"/>
    </source>
</evidence>
<reference evidence="1" key="1">
    <citation type="submission" date="2021-02" db="EMBL/GenBank/DDBJ databases">
        <authorList>
            <person name="Dougan E. K."/>
            <person name="Rhodes N."/>
            <person name="Thang M."/>
            <person name="Chan C."/>
        </authorList>
    </citation>
    <scope>NUCLEOTIDE SEQUENCE</scope>
</reference>
<dbReference type="OrthoDB" id="421779at2759"/>
<evidence type="ECO:0000313" key="2">
    <source>
        <dbReference type="Proteomes" id="UP000601435"/>
    </source>
</evidence>
<keyword evidence="2" id="KW-1185">Reference proteome</keyword>
<organism evidence="1 2">
    <name type="scientific">Symbiodinium necroappetens</name>
    <dbReference type="NCBI Taxonomy" id="1628268"/>
    <lineage>
        <taxon>Eukaryota</taxon>
        <taxon>Sar</taxon>
        <taxon>Alveolata</taxon>
        <taxon>Dinophyceae</taxon>
        <taxon>Suessiales</taxon>
        <taxon>Symbiodiniaceae</taxon>
        <taxon>Symbiodinium</taxon>
    </lineage>
</organism>
<proteinExistence type="predicted"/>
<name>A0A812Q193_9DINO</name>
<protein>
    <submittedName>
        <fullName evidence="1">Uncharacterized protein</fullName>
    </submittedName>
</protein>
<accession>A0A812Q193</accession>
<gene>
    <name evidence="1" type="ORF">SNEC2469_LOCUS9222</name>
</gene>